<evidence type="ECO:0000259" key="1">
    <source>
        <dbReference type="Pfam" id="PF24390"/>
    </source>
</evidence>
<sequence>MSSIANQVIDREAFYDIIDITDKHQWAKERYDELMNLWDLCYSRDERSLLKELIDDFFVLDKKEERFVSDEINKYFKKKNLKSDKTFIVSVCDVGKNDGSLSGLKILSQKITPTNEWKDSYINHISELKGKLNNCSNIVIFDDFIGSGNKIIKKYDWLAKVISNENLNIEKFNIFIVSFTAMKFGIKIIKENLNVEVYCPKELDKGISEKNSIIDRYFKIKLMLKIEKKLSDTYDNRPLSKYSLGYGKSESLYYWENISCPNNVFPIFWWERLKSNEMHKTLLMRVR</sequence>
<protein>
    <recommendedName>
        <fullName evidence="1">PRTase-CE domain-containing protein</fullName>
    </recommendedName>
</protein>
<gene>
    <name evidence="2" type="ORF">PAND9192_02388</name>
</gene>
<keyword evidence="3" id="KW-1185">Reference proteome</keyword>
<proteinExistence type="predicted"/>
<reference evidence="3" key="1">
    <citation type="submission" date="2017-06" db="EMBL/GenBank/DDBJ databases">
        <authorList>
            <person name="Rodrigo-Torres L."/>
            <person name="Arahal R.D."/>
            <person name="Lucena T."/>
        </authorList>
    </citation>
    <scope>NUCLEOTIDE SEQUENCE [LARGE SCALE GENOMIC DNA]</scope>
    <source>
        <strain evidence="3">CECT 9192</strain>
    </source>
</reference>
<evidence type="ECO:0000313" key="3">
    <source>
        <dbReference type="Proteomes" id="UP000195719"/>
    </source>
</evidence>
<name>A0A1Y6MJH7_9GAMM</name>
<dbReference type="RefSeq" id="WP_087853987.1">
    <property type="nucleotide sequence ID" value="NZ_FYAJ01000004.1"/>
</dbReference>
<dbReference type="InterPro" id="IPR056920">
    <property type="entry name" value="PRTase-CE"/>
</dbReference>
<feature type="domain" description="PRTase-CE" evidence="1">
    <location>
        <begin position="43"/>
        <end position="272"/>
    </location>
</feature>
<accession>A0A1Y6MJH7</accession>
<dbReference type="EMBL" id="FYAJ01000004">
    <property type="protein sequence ID" value="SMY36059.1"/>
    <property type="molecule type" value="Genomic_DNA"/>
</dbReference>
<evidence type="ECO:0000313" key="2">
    <source>
        <dbReference type="EMBL" id="SMY36059.1"/>
    </source>
</evidence>
<dbReference type="Pfam" id="PF24390">
    <property type="entry name" value="PRTase-CE"/>
    <property type="match status" value="1"/>
</dbReference>
<dbReference type="Proteomes" id="UP000195719">
    <property type="component" value="Unassembled WGS sequence"/>
</dbReference>
<organism evidence="2 3">
    <name type="scientific">Photobacterium andalusiense</name>
    <dbReference type="NCBI Taxonomy" id="2204296"/>
    <lineage>
        <taxon>Bacteria</taxon>
        <taxon>Pseudomonadati</taxon>
        <taxon>Pseudomonadota</taxon>
        <taxon>Gammaproteobacteria</taxon>
        <taxon>Vibrionales</taxon>
        <taxon>Vibrionaceae</taxon>
        <taxon>Photobacterium</taxon>
    </lineage>
</organism>
<dbReference type="AlphaFoldDB" id="A0A1Y6MJH7"/>